<dbReference type="EMBL" id="CP155571">
    <property type="protein sequence ID" value="XFO70688.1"/>
    <property type="molecule type" value="Genomic_DNA"/>
</dbReference>
<comment type="subcellular location">
    <subcellularLocation>
        <location evidence="1">Membrane</location>
        <topology evidence="1">Multi-pass membrane protein</topology>
    </subcellularLocation>
</comment>
<accession>A0ABZ3IX81</accession>
<keyword evidence="3" id="KW-0378">Hydrolase</keyword>
<evidence type="ECO:0000256" key="5">
    <source>
        <dbReference type="ARBA" id="ARBA00023136"/>
    </source>
</evidence>
<name>A0ABZ3IX81_SPOA4</name>
<proteinExistence type="predicted"/>
<sequence>MVHKLKITCIGFSVVLAIGLVASLPPIPQDMAYHAFADDRLLWGMANAKNVLSNIAFVIAGIIGLIKIRSLPQAKIIRMWRFFYRAVVLVGLGSAYYHWFPANETLVWDRLPMTLCFAALTACVCAERLGAKVGRLLFVPLIVSGVLSVLYWWVTEKYGVGDLRPYIFIQFFPMILLPLLLLLFPKPAKPNHSYWVLLASYIIAKVFELQDYQVYSLTNHIVSGHTVKHLLATAGIMLLSPDSLAEISNNTAKISAAKHYLTRKGIV</sequence>
<feature type="transmembrane region" description="Helical" evidence="6">
    <location>
        <begin position="82"/>
        <end position="99"/>
    </location>
</feature>
<dbReference type="Proteomes" id="UP000216052">
    <property type="component" value="Chromosome"/>
</dbReference>
<dbReference type="InterPro" id="IPR008901">
    <property type="entry name" value="ACER"/>
</dbReference>
<dbReference type="PANTHER" id="PTHR34368:SF1">
    <property type="entry name" value="OS01G0962200 PROTEIN"/>
    <property type="match status" value="1"/>
</dbReference>
<feature type="transmembrane region" description="Helical" evidence="6">
    <location>
        <begin position="111"/>
        <end position="129"/>
    </location>
</feature>
<organism evidence="7 8">
    <name type="scientific">Sporomusa acidovorans (strain ATCC 49682 / DSM 3132 / Mol)</name>
    <dbReference type="NCBI Taxonomy" id="1123286"/>
    <lineage>
        <taxon>Bacteria</taxon>
        <taxon>Bacillati</taxon>
        <taxon>Bacillota</taxon>
        <taxon>Negativicutes</taxon>
        <taxon>Selenomonadales</taxon>
        <taxon>Sporomusaceae</taxon>
        <taxon>Sporomusa</taxon>
    </lineage>
</organism>
<gene>
    <name evidence="7" type="ORF">SPACI_006870</name>
</gene>
<reference evidence="7" key="1">
    <citation type="submission" date="2024-05" db="EMBL/GenBank/DDBJ databases">
        <title>Isolation and characterization of Sporomusa carbonis sp. nov., a carboxydotrophic hydrogenogen in the genus of Sporomusa isolated from a charcoal burning pile.</title>
        <authorList>
            <person name="Boeer T."/>
            <person name="Rosenbaum F."/>
            <person name="Eysell L."/>
            <person name="Mueller V."/>
            <person name="Daniel R."/>
            <person name="Poehlein A."/>
        </authorList>
    </citation>
    <scope>NUCLEOTIDE SEQUENCE [LARGE SCALE GENOMIC DNA]</scope>
    <source>
        <strain evidence="7">DSM 3132</strain>
    </source>
</reference>
<evidence type="ECO:0000256" key="3">
    <source>
        <dbReference type="ARBA" id="ARBA00022801"/>
    </source>
</evidence>
<evidence type="ECO:0000256" key="4">
    <source>
        <dbReference type="ARBA" id="ARBA00022989"/>
    </source>
</evidence>
<keyword evidence="4 6" id="KW-1133">Transmembrane helix</keyword>
<keyword evidence="2 6" id="KW-0812">Transmembrane</keyword>
<dbReference type="Pfam" id="PF05875">
    <property type="entry name" value="Ceramidase"/>
    <property type="match status" value="1"/>
</dbReference>
<evidence type="ECO:0000256" key="1">
    <source>
        <dbReference type="ARBA" id="ARBA00004141"/>
    </source>
</evidence>
<evidence type="ECO:0000256" key="6">
    <source>
        <dbReference type="SAM" id="Phobius"/>
    </source>
</evidence>
<feature type="transmembrane region" description="Helical" evidence="6">
    <location>
        <begin position="166"/>
        <end position="184"/>
    </location>
</feature>
<evidence type="ECO:0000313" key="8">
    <source>
        <dbReference type="Proteomes" id="UP000216052"/>
    </source>
</evidence>
<dbReference type="PANTHER" id="PTHR34368">
    <property type="entry name" value="OS01G0962200 PROTEIN"/>
    <property type="match status" value="1"/>
</dbReference>
<dbReference type="RefSeq" id="WP_093796372.1">
    <property type="nucleotide sequence ID" value="NZ_CP155571.1"/>
</dbReference>
<keyword evidence="8" id="KW-1185">Reference proteome</keyword>
<feature type="transmembrane region" description="Helical" evidence="6">
    <location>
        <begin position="136"/>
        <end position="154"/>
    </location>
</feature>
<keyword evidence="5 6" id="KW-0472">Membrane</keyword>
<evidence type="ECO:0000256" key="2">
    <source>
        <dbReference type="ARBA" id="ARBA00022692"/>
    </source>
</evidence>
<evidence type="ECO:0008006" key="9">
    <source>
        <dbReference type="Google" id="ProtNLM"/>
    </source>
</evidence>
<protein>
    <recommendedName>
        <fullName evidence="9">Ceramidase</fullName>
    </recommendedName>
</protein>
<evidence type="ECO:0000313" key="7">
    <source>
        <dbReference type="EMBL" id="XFO70688.1"/>
    </source>
</evidence>
<feature type="transmembrane region" description="Helical" evidence="6">
    <location>
        <begin position="51"/>
        <end position="70"/>
    </location>
</feature>